<proteinExistence type="predicted"/>
<name>A0A6L6QHS1_9BURK</name>
<protein>
    <submittedName>
        <fullName evidence="1">Uncharacterized protein</fullName>
    </submittedName>
</protein>
<sequence>MSIQASYTPAQDLSAWRDQFRLTHTFHLSLGANEPVAGQLDSILKNSNATIEKWVISRRGGHYDHCITVEGIGDESARELRKEFASLNGEIKVHVEHMVHFGN</sequence>
<gene>
    <name evidence="1" type="ORF">GM658_13780</name>
</gene>
<keyword evidence="2" id="KW-1185">Reference proteome</keyword>
<reference evidence="1 2" key="1">
    <citation type="submission" date="2019-11" db="EMBL/GenBank/DDBJ databases">
        <title>Type strains purchased from KCTC, JCM and DSMZ.</title>
        <authorList>
            <person name="Lu H."/>
        </authorList>
    </citation>
    <scope>NUCLEOTIDE SEQUENCE [LARGE SCALE GENOMIC DNA]</scope>
    <source>
        <strain evidence="1 2">JCM 31587</strain>
    </source>
</reference>
<dbReference type="AlphaFoldDB" id="A0A6L6QHS1"/>
<dbReference type="RefSeq" id="WP_155454625.1">
    <property type="nucleotide sequence ID" value="NZ_WNKX01000009.1"/>
</dbReference>
<dbReference type="OrthoDB" id="8776496at2"/>
<evidence type="ECO:0000313" key="2">
    <source>
        <dbReference type="Proteomes" id="UP000472320"/>
    </source>
</evidence>
<dbReference type="EMBL" id="WNKX01000009">
    <property type="protein sequence ID" value="MTW11670.1"/>
    <property type="molecule type" value="Genomic_DNA"/>
</dbReference>
<dbReference type="Proteomes" id="UP000472320">
    <property type="component" value="Unassembled WGS sequence"/>
</dbReference>
<organism evidence="1 2">
    <name type="scientific">Massilia eburnea</name>
    <dbReference type="NCBI Taxonomy" id="1776165"/>
    <lineage>
        <taxon>Bacteria</taxon>
        <taxon>Pseudomonadati</taxon>
        <taxon>Pseudomonadota</taxon>
        <taxon>Betaproteobacteria</taxon>
        <taxon>Burkholderiales</taxon>
        <taxon>Oxalobacteraceae</taxon>
        <taxon>Telluria group</taxon>
        <taxon>Massilia</taxon>
    </lineage>
</organism>
<accession>A0A6L6QHS1</accession>
<comment type="caution">
    <text evidence="1">The sequence shown here is derived from an EMBL/GenBank/DDBJ whole genome shotgun (WGS) entry which is preliminary data.</text>
</comment>
<evidence type="ECO:0000313" key="1">
    <source>
        <dbReference type="EMBL" id="MTW11670.1"/>
    </source>
</evidence>